<evidence type="ECO:0000256" key="2">
    <source>
        <dbReference type="ARBA" id="ARBA00006526"/>
    </source>
</evidence>
<dbReference type="Pfam" id="PF00005">
    <property type="entry name" value="ABC_tran"/>
    <property type="match status" value="1"/>
</dbReference>
<dbReference type="Gene3D" id="3.40.50.300">
    <property type="entry name" value="P-loop containing nucleotide triphosphate hydrolases"/>
    <property type="match status" value="1"/>
</dbReference>
<sequence>MDLFKQLRWFFQAHWRAYSLALLMLAGVAVLNMSVPYITGHTVDALRDGSLTYAQLSLRVGTLLAVGVVVYLFRYGWRVKLYGSSYRLGTELRRRFYERLTFLGPAFYHRHSSGDLMARATNDIDAIEMAAGEGVLSGFDGLLTFVLVLVMMFAVIDWRLALVALVPFPFMAWGFYRISKIMHRHFQRSLQRFSDLNDRTQEAISGIRLVKAMGREQQESQDFNHIASEAASANFAVQRTEAWYDPVIYLSMSSAFLLSLGFGSWLISRGELSVGQLTSFTMYLGQLIWPMFAMGWLMNIIERGSAAYKRVDSLLQEPDTLADQGQLQTLSEPSIQLQHLHFSYQQQPTLKDIHLQVPAGTQLGIVGPTGAGKSTLIQLIMRQLETTAGQLSLAGQPLQDYRLDALREQFAYVPQDPFLFTATIAENIALARPSASREEVEQVARLAAIHQDILRFPDGYDTLVGERGVTLSGGQRQRIAIARALLQDAPILVLDDALSAVDVHTEQSILSHLRSARRGRTTLIISHRLSAVEEAQQILVLIHGEQRELGDHQALLARQGWYARMWSYQQLEQELEEKMGDHRHHDSQADAADLLESSQ</sequence>
<evidence type="ECO:0000256" key="3">
    <source>
        <dbReference type="ARBA" id="ARBA00012191"/>
    </source>
</evidence>
<evidence type="ECO:0000256" key="14">
    <source>
        <dbReference type="SAM" id="Phobius"/>
    </source>
</evidence>
<evidence type="ECO:0000313" key="18">
    <source>
        <dbReference type="Proteomes" id="UP000238196"/>
    </source>
</evidence>
<dbReference type="SUPFAM" id="SSF52540">
    <property type="entry name" value="P-loop containing nucleoside triphosphate hydrolases"/>
    <property type="match status" value="1"/>
</dbReference>
<dbReference type="InterPro" id="IPR017871">
    <property type="entry name" value="ABC_transporter-like_CS"/>
</dbReference>
<evidence type="ECO:0000256" key="8">
    <source>
        <dbReference type="ARBA" id="ARBA00022840"/>
    </source>
</evidence>
<dbReference type="PROSITE" id="PS50929">
    <property type="entry name" value="ABC_TM1F"/>
    <property type="match status" value="1"/>
</dbReference>
<feature type="domain" description="ABC transmembrane type-1" evidence="16">
    <location>
        <begin position="20"/>
        <end position="303"/>
    </location>
</feature>
<dbReference type="SUPFAM" id="SSF90123">
    <property type="entry name" value="ABC transporter transmembrane region"/>
    <property type="match status" value="1"/>
</dbReference>
<evidence type="ECO:0000256" key="6">
    <source>
        <dbReference type="ARBA" id="ARBA00022692"/>
    </source>
</evidence>
<evidence type="ECO:0000256" key="4">
    <source>
        <dbReference type="ARBA" id="ARBA00022448"/>
    </source>
</evidence>
<evidence type="ECO:0000256" key="9">
    <source>
        <dbReference type="ARBA" id="ARBA00022989"/>
    </source>
</evidence>
<dbReference type="EC" id="7.6.2.2" evidence="3"/>
<keyword evidence="7" id="KW-0547">Nucleotide-binding</keyword>
<evidence type="ECO:0000256" key="7">
    <source>
        <dbReference type="ARBA" id="ARBA00022741"/>
    </source>
</evidence>
<comment type="subcellular location">
    <subcellularLocation>
        <location evidence="1">Cell membrane</location>
        <topology evidence="1">Multi-pass membrane protein</topology>
    </subcellularLocation>
</comment>
<dbReference type="InterPro" id="IPR039421">
    <property type="entry name" value="Type_1_exporter"/>
</dbReference>
<comment type="caution">
    <text evidence="17">The sequence shown here is derived from an EMBL/GenBank/DDBJ whole genome shotgun (WGS) entry which is preliminary data.</text>
</comment>
<reference evidence="17 18" key="1">
    <citation type="submission" date="2018-02" db="EMBL/GenBank/DDBJ databases">
        <title>novel marine gammaproteobacteria from coastal saline agro ecosystem.</title>
        <authorList>
            <person name="Krishnan R."/>
            <person name="Ramesh Kumar N."/>
        </authorList>
    </citation>
    <scope>NUCLEOTIDE SEQUENCE [LARGE SCALE GENOMIC DNA]</scope>
    <source>
        <strain evidence="17 18">228</strain>
    </source>
</reference>
<feature type="transmembrane region" description="Helical" evidence="14">
    <location>
        <begin position="280"/>
        <end position="301"/>
    </location>
</feature>
<evidence type="ECO:0000256" key="13">
    <source>
        <dbReference type="SAM" id="MobiDB-lite"/>
    </source>
</evidence>
<evidence type="ECO:0000259" key="15">
    <source>
        <dbReference type="PROSITE" id="PS50893"/>
    </source>
</evidence>
<name>A0A2S5KUB1_9PROT</name>
<feature type="transmembrane region" description="Helical" evidence="14">
    <location>
        <begin position="247"/>
        <end position="268"/>
    </location>
</feature>
<feature type="transmembrane region" description="Helical" evidence="14">
    <location>
        <begin position="135"/>
        <end position="154"/>
    </location>
</feature>
<dbReference type="GO" id="GO:0015421">
    <property type="term" value="F:ABC-type oligopeptide transporter activity"/>
    <property type="evidence" value="ECO:0007669"/>
    <property type="project" value="TreeGrafter"/>
</dbReference>
<evidence type="ECO:0000256" key="1">
    <source>
        <dbReference type="ARBA" id="ARBA00004651"/>
    </source>
</evidence>
<evidence type="ECO:0000259" key="16">
    <source>
        <dbReference type="PROSITE" id="PS50929"/>
    </source>
</evidence>
<gene>
    <name evidence="17" type="ORF">C4K68_08010</name>
</gene>
<evidence type="ECO:0000256" key="5">
    <source>
        <dbReference type="ARBA" id="ARBA00022475"/>
    </source>
</evidence>
<dbReference type="GO" id="GO:0005524">
    <property type="term" value="F:ATP binding"/>
    <property type="evidence" value="ECO:0007669"/>
    <property type="project" value="UniProtKB-KW"/>
</dbReference>
<dbReference type="FunFam" id="3.40.50.300:FF:000221">
    <property type="entry name" value="Multidrug ABC transporter ATP-binding protein"/>
    <property type="match status" value="1"/>
</dbReference>
<dbReference type="Pfam" id="PF00664">
    <property type="entry name" value="ABC_membrane"/>
    <property type="match status" value="1"/>
</dbReference>
<dbReference type="PROSITE" id="PS00211">
    <property type="entry name" value="ABC_TRANSPORTER_1"/>
    <property type="match status" value="1"/>
</dbReference>
<keyword evidence="10 14" id="KW-0472">Membrane</keyword>
<feature type="region of interest" description="Disordered" evidence="13">
    <location>
        <begin position="578"/>
        <end position="599"/>
    </location>
</feature>
<feature type="domain" description="ABC transporter" evidence="15">
    <location>
        <begin position="335"/>
        <end position="568"/>
    </location>
</feature>
<proteinExistence type="inferred from homology"/>
<feature type="transmembrane region" description="Helical" evidence="14">
    <location>
        <begin position="20"/>
        <end position="38"/>
    </location>
</feature>
<dbReference type="PANTHER" id="PTHR43394:SF1">
    <property type="entry name" value="ATP-BINDING CASSETTE SUB-FAMILY B MEMBER 10, MITOCHONDRIAL"/>
    <property type="match status" value="1"/>
</dbReference>
<accession>A0A2S5KUB1</accession>
<keyword evidence="8 17" id="KW-0067">ATP-binding</keyword>
<dbReference type="InterPro" id="IPR027417">
    <property type="entry name" value="P-loop_NTPase"/>
</dbReference>
<evidence type="ECO:0000256" key="10">
    <source>
        <dbReference type="ARBA" id="ARBA00023136"/>
    </source>
</evidence>
<comment type="similarity">
    <text evidence="2">Belongs to the ABC transporter superfamily. Drug exporter-2 (TC 3.A.1.117) family.</text>
</comment>
<dbReference type="GO" id="GO:0005886">
    <property type="term" value="C:plasma membrane"/>
    <property type="evidence" value="ECO:0007669"/>
    <property type="project" value="UniProtKB-SubCell"/>
</dbReference>
<protein>
    <recommendedName>
        <fullName evidence="12">Multidrug resistance-like ATP-binding protein MdlA</fullName>
        <ecNumber evidence="3">7.6.2.2</ecNumber>
    </recommendedName>
</protein>
<dbReference type="PANTHER" id="PTHR43394">
    <property type="entry name" value="ATP-DEPENDENT PERMEASE MDL1, MITOCHONDRIAL"/>
    <property type="match status" value="1"/>
</dbReference>
<organism evidence="17 18">
    <name type="scientific">Proteobacteria bacterium 228</name>
    <dbReference type="NCBI Taxonomy" id="2083153"/>
    <lineage>
        <taxon>Bacteria</taxon>
        <taxon>Pseudomonadati</taxon>
        <taxon>Pseudomonadota</taxon>
    </lineage>
</organism>
<dbReference type="EMBL" id="PRLP01000024">
    <property type="protein sequence ID" value="PPC77846.1"/>
    <property type="molecule type" value="Genomic_DNA"/>
</dbReference>
<dbReference type="InterPro" id="IPR036640">
    <property type="entry name" value="ABC1_TM_sf"/>
</dbReference>
<feature type="transmembrane region" description="Helical" evidence="14">
    <location>
        <begin position="160"/>
        <end position="178"/>
    </location>
</feature>
<evidence type="ECO:0000256" key="12">
    <source>
        <dbReference type="ARBA" id="ARBA00074518"/>
    </source>
</evidence>
<dbReference type="GO" id="GO:0016887">
    <property type="term" value="F:ATP hydrolysis activity"/>
    <property type="evidence" value="ECO:0007669"/>
    <property type="project" value="InterPro"/>
</dbReference>
<keyword evidence="9 14" id="KW-1133">Transmembrane helix</keyword>
<dbReference type="InterPro" id="IPR003593">
    <property type="entry name" value="AAA+_ATPase"/>
</dbReference>
<dbReference type="OrthoDB" id="5578035at2"/>
<keyword evidence="4" id="KW-0813">Transport</keyword>
<dbReference type="InterPro" id="IPR003439">
    <property type="entry name" value="ABC_transporter-like_ATP-bd"/>
</dbReference>
<dbReference type="GO" id="GO:0008559">
    <property type="term" value="F:ABC-type xenobiotic transporter activity"/>
    <property type="evidence" value="ECO:0007669"/>
    <property type="project" value="UniProtKB-EC"/>
</dbReference>
<evidence type="ECO:0000313" key="17">
    <source>
        <dbReference type="EMBL" id="PPC77846.1"/>
    </source>
</evidence>
<dbReference type="FunFam" id="1.20.1560.10:FF:000011">
    <property type="entry name" value="Multidrug ABC transporter ATP-binding protein"/>
    <property type="match status" value="1"/>
</dbReference>
<feature type="transmembrane region" description="Helical" evidence="14">
    <location>
        <begin position="58"/>
        <end position="77"/>
    </location>
</feature>
<keyword evidence="5" id="KW-1003">Cell membrane</keyword>
<dbReference type="PROSITE" id="PS50893">
    <property type="entry name" value="ABC_TRANSPORTER_2"/>
    <property type="match status" value="1"/>
</dbReference>
<evidence type="ECO:0000256" key="11">
    <source>
        <dbReference type="ARBA" id="ARBA00034018"/>
    </source>
</evidence>
<dbReference type="SMART" id="SM00382">
    <property type="entry name" value="AAA"/>
    <property type="match status" value="1"/>
</dbReference>
<dbReference type="CDD" id="cd18541">
    <property type="entry name" value="ABC_6TM_TmrB_like"/>
    <property type="match status" value="1"/>
</dbReference>
<comment type="catalytic activity">
    <reaction evidence="11">
        <text>ATP + H2O + xenobioticSide 1 = ADP + phosphate + xenobioticSide 2.</text>
        <dbReference type="EC" id="7.6.2.2"/>
    </reaction>
</comment>
<feature type="compositionally biased region" description="Basic and acidic residues" evidence="13">
    <location>
        <begin position="578"/>
        <end position="588"/>
    </location>
</feature>
<dbReference type="InterPro" id="IPR011527">
    <property type="entry name" value="ABC1_TM_dom"/>
</dbReference>
<dbReference type="Gene3D" id="1.20.1560.10">
    <property type="entry name" value="ABC transporter type 1, transmembrane domain"/>
    <property type="match status" value="1"/>
</dbReference>
<dbReference type="Proteomes" id="UP000238196">
    <property type="component" value="Unassembled WGS sequence"/>
</dbReference>
<dbReference type="AlphaFoldDB" id="A0A2S5KUB1"/>
<keyword evidence="6 14" id="KW-0812">Transmembrane</keyword>